<dbReference type="Pfam" id="PF00528">
    <property type="entry name" value="BPD_transp_1"/>
    <property type="match status" value="2"/>
</dbReference>
<gene>
    <name evidence="10" type="ORF">VLY81_06555</name>
</gene>
<feature type="transmembrane region" description="Helical" evidence="7">
    <location>
        <begin position="132"/>
        <end position="149"/>
    </location>
</feature>
<evidence type="ECO:0000259" key="9">
    <source>
        <dbReference type="PROSITE" id="PS50928"/>
    </source>
</evidence>
<evidence type="ECO:0000256" key="8">
    <source>
        <dbReference type="SAM" id="MobiDB-lite"/>
    </source>
</evidence>
<feature type="transmembrane region" description="Helical" evidence="7">
    <location>
        <begin position="476"/>
        <end position="498"/>
    </location>
</feature>
<feature type="transmembrane region" description="Helical" evidence="7">
    <location>
        <begin position="7"/>
        <end position="28"/>
    </location>
</feature>
<feature type="transmembrane region" description="Helical" evidence="7">
    <location>
        <begin position="105"/>
        <end position="126"/>
    </location>
</feature>
<feature type="transmembrane region" description="Helical" evidence="7">
    <location>
        <begin position="368"/>
        <end position="387"/>
    </location>
</feature>
<evidence type="ECO:0000256" key="4">
    <source>
        <dbReference type="ARBA" id="ARBA00022692"/>
    </source>
</evidence>
<feature type="transmembrane region" description="Helical" evidence="7">
    <location>
        <begin position="72"/>
        <end position="93"/>
    </location>
</feature>
<keyword evidence="4 7" id="KW-0812">Transmembrane</keyword>
<name>A0ABZ1BSU8_9FIRM</name>
<keyword evidence="5 7" id="KW-1133">Transmembrane helix</keyword>
<feature type="transmembrane region" description="Helical" evidence="7">
    <location>
        <begin position="399"/>
        <end position="420"/>
    </location>
</feature>
<comment type="subcellular location">
    <subcellularLocation>
        <location evidence="1 7">Cell membrane</location>
        <topology evidence="1 7">Multi-pass membrane protein</topology>
    </subcellularLocation>
</comment>
<evidence type="ECO:0000256" key="7">
    <source>
        <dbReference type="RuleBase" id="RU363032"/>
    </source>
</evidence>
<keyword evidence="3" id="KW-1003">Cell membrane</keyword>
<comment type="similarity">
    <text evidence="7">Belongs to the binding-protein-dependent transport system permease family.</text>
</comment>
<keyword evidence="6 7" id="KW-0472">Membrane</keyword>
<sequence length="570" mass="62247">MTREERSALLFVAPSLLFLAAVVIYPLATTLWGSFFAESLVRPQDGARFVGIANYVQVLSDRVFWLSLWRTILWTVGSVLGKTLIGLVLALLLVRPFRGNAIYRVLLLVPWATPQVVGAVAWKWLYDSQHGYLNYLLLMAGAIQERIIFLGSPAAALVSLMVVDIWFGVPFMAVVLLAGLQSIPSDIYDAAAVDGATGWRQFRHVTLPLLVPVLGVATNLSVVWTFNSFQHHPDDDQGRARGSHGDPGDPHVQGSVRHVRRGDGVDLLLADLPDPHGLQHMVLAAPAARGERGMKARALGLIGRHLALIVILGAMLLPVVVMLGTSLKSMDQLFTWPPRLFPSSPQWQNYAEVWGGRYQYSRAFTNSVVIAVFTSLLSVALGAPAAYGANRFKFRGSSAFMFGVLATQMISPVVFIVPLYKAMRAYHLLNTLTSVIIASTAFAVPMVIWLLHGYFSSIPKELEEAAMVDGCSRARAMVRVVLPLAAPGLAAAAIYAFIMGWNQLMFPLAFLTRSELRPIPLALYDFSGYNIVFWHHLMAASMIAVVPAAIAFALVQRYLVSGLTAGAVKS</sequence>
<dbReference type="InterPro" id="IPR000515">
    <property type="entry name" value="MetI-like"/>
</dbReference>
<dbReference type="InterPro" id="IPR035906">
    <property type="entry name" value="MetI-like_sf"/>
</dbReference>
<dbReference type="Gene3D" id="1.10.3720.10">
    <property type="entry name" value="MetI-like"/>
    <property type="match status" value="2"/>
</dbReference>
<dbReference type="EMBL" id="CP141614">
    <property type="protein sequence ID" value="WRP15809.1"/>
    <property type="molecule type" value="Genomic_DNA"/>
</dbReference>
<feature type="domain" description="ABC transmembrane type-1" evidence="9">
    <location>
        <begin position="68"/>
        <end position="323"/>
    </location>
</feature>
<dbReference type="Proteomes" id="UP001333102">
    <property type="component" value="Chromosome"/>
</dbReference>
<accession>A0ABZ1BSU8</accession>
<organism evidence="10 11">
    <name type="scientific">Geochorda subterranea</name>
    <dbReference type="NCBI Taxonomy" id="3109564"/>
    <lineage>
        <taxon>Bacteria</taxon>
        <taxon>Bacillati</taxon>
        <taxon>Bacillota</taxon>
        <taxon>Limnochordia</taxon>
        <taxon>Limnochordales</taxon>
        <taxon>Geochordaceae</taxon>
        <taxon>Geochorda</taxon>
    </lineage>
</organism>
<dbReference type="PROSITE" id="PS50928">
    <property type="entry name" value="ABC_TM1"/>
    <property type="match status" value="2"/>
</dbReference>
<dbReference type="CDD" id="cd06261">
    <property type="entry name" value="TM_PBP2"/>
    <property type="match status" value="2"/>
</dbReference>
<keyword evidence="2 7" id="KW-0813">Transport</keyword>
<keyword evidence="11" id="KW-1185">Reference proteome</keyword>
<dbReference type="PANTHER" id="PTHR32243">
    <property type="entry name" value="MALTOSE TRANSPORT SYSTEM PERMEASE-RELATED"/>
    <property type="match status" value="1"/>
</dbReference>
<evidence type="ECO:0000256" key="6">
    <source>
        <dbReference type="ARBA" id="ARBA00023136"/>
    </source>
</evidence>
<feature type="domain" description="ABC transmembrane type-1" evidence="9">
    <location>
        <begin position="364"/>
        <end position="555"/>
    </location>
</feature>
<dbReference type="SUPFAM" id="SSF161098">
    <property type="entry name" value="MetI-like"/>
    <property type="match status" value="2"/>
</dbReference>
<feature type="region of interest" description="Disordered" evidence="8">
    <location>
        <begin position="234"/>
        <end position="256"/>
    </location>
</feature>
<feature type="compositionally biased region" description="Basic and acidic residues" evidence="8">
    <location>
        <begin position="234"/>
        <end position="249"/>
    </location>
</feature>
<dbReference type="RefSeq" id="WP_324670217.1">
    <property type="nucleotide sequence ID" value="NZ_CP141614.1"/>
</dbReference>
<evidence type="ECO:0000313" key="10">
    <source>
        <dbReference type="EMBL" id="WRP15809.1"/>
    </source>
</evidence>
<reference evidence="11" key="1">
    <citation type="submission" date="2023-12" db="EMBL/GenBank/DDBJ databases">
        <title>Novel isolates from deep terrestrial aquifers shed light on the physiology and ecology of the class Limnochordia.</title>
        <authorList>
            <person name="Karnachuk O.V."/>
            <person name="Lukina A.P."/>
            <person name="Avakyan M.R."/>
            <person name="Kadnikov V."/>
            <person name="Begmatov S."/>
            <person name="Beletsky A.V."/>
            <person name="Mardanov A.V."/>
            <person name="Ravin N.V."/>
        </authorList>
    </citation>
    <scope>NUCLEOTIDE SEQUENCE [LARGE SCALE GENOMIC DNA]</scope>
    <source>
        <strain evidence="11">LN</strain>
    </source>
</reference>
<feature type="transmembrane region" description="Helical" evidence="7">
    <location>
        <begin position="432"/>
        <end position="455"/>
    </location>
</feature>
<evidence type="ECO:0000256" key="2">
    <source>
        <dbReference type="ARBA" id="ARBA00022448"/>
    </source>
</evidence>
<feature type="transmembrane region" description="Helical" evidence="7">
    <location>
        <begin position="306"/>
        <end position="327"/>
    </location>
</feature>
<evidence type="ECO:0000313" key="11">
    <source>
        <dbReference type="Proteomes" id="UP001333102"/>
    </source>
</evidence>
<dbReference type="PANTHER" id="PTHR32243:SF18">
    <property type="entry name" value="INNER MEMBRANE ABC TRANSPORTER PERMEASE PROTEIN YCJP"/>
    <property type="match status" value="1"/>
</dbReference>
<protein>
    <submittedName>
        <fullName evidence="10">ABC transporter permease subunit</fullName>
    </submittedName>
</protein>
<evidence type="ECO:0000256" key="1">
    <source>
        <dbReference type="ARBA" id="ARBA00004651"/>
    </source>
</evidence>
<feature type="transmembrane region" description="Helical" evidence="7">
    <location>
        <begin position="156"/>
        <end position="180"/>
    </location>
</feature>
<dbReference type="InterPro" id="IPR050901">
    <property type="entry name" value="BP-dep_ABC_trans_perm"/>
</dbReference>
<evidence type="ECO:0000256" key="3">
    <source>
        <dbReference type="ARBA" id="ARBA00022475"/>
    </source>
</evidence>
<evidence type="ECO:0000256" key="5">
    <source>
        <dbReference type="ARBA" id="ARBA00022989"/>
    </source>
</evidence>
<feature type="transmembrane region" description="Helical" evidence="7">
    <location>
        <begin position="533"/>
        <end position="555"/>
    </location>
</feature>
<feature type="transmembrane region" description="Helical" evidence="7">
    <location>
        <begin position="209"/>
        <end position="229"/>
    </location>
</feature>
<proteinExistence type="inferred from homology"/>